<evidence type="ECO:0000313" key="3">
    <source>
        <dbReference type="Proteomes" id="UP000622166"/>
    </source>
</evidence>
<dbReference type="AlphaFoldDB" id="A0A918UZ95"/>
<accession>A0A918UZ95</accession>
<reference evidence="2" key="1">
    <citation type="journal article" date="2014" name="Int. J. Syst. Evol. Microbiol.">
        <title>Complete genome sequence of Corynebacterium casei LMG S-19264T (=DSM 44701T), isolated from a smear-ripened cheese.</title>
        <authorList>
            <consortium name="US DOE Joint Genome Institute (JGI-PGF)"/>
            <person name="Walter F."/>
            <person name="Albersmeier A."/>
            <person name="Kalinowski J."/>
            <person name="Ruckert C."/>
        </authorList>
    </citation>
    <scope>NUCLEOTIDE SEQUENCE</scope>
    <source>
        <strain evidence="2">JCM 4815</strain>
    </source>
</reference>
<comment type="caution">
    <text evidence="2">The sequence shown here is derived from an EMBL/GenBank/DDBJ whole genome shotgun (WGS) entry which is preliminary data.</text>
</comment>
<gene>
    <name evidence="2" type="ORF">GCM10010365_76220</name>
</gene>
<proteinExistence type="predicted"/>
<evidence type="ECO:0000313" key="2">
    <source>
        <dbReference type="EMBL" id="GGZ44634.1"/>
    </source>
</evidence>
<reference evidence="2" key="2">
    <citation type="submission" date="2020-09" db="EMBL/GenBank/DDBJ databases">
        <authorList>
            <person name="Sun Q."/>
            <person name="Ohkuma M."/>
        </authorList>
    </citation>
    <scope>NUCLEOTIDE SEQUENCE</scope>
    <source>
        <strain evidence="2">JCM 4815</strain>
    </source>
</reference>
<dbReference type="EMBL" id="BMVW01000037">
    <property type="protein sequence ID" value="GGZ44634.1"/>
    <property type="molecule type" value="Genomic_DNA"/>
</dbReference>
<name>A0A918UZ95_9ACTN</name>
<protein>
    <submittedName>
        <fullName evidence="2">Uncharacterized protein</fullName>
    </submittedName>
</protein>
<sequence>MYPLLDRPQGGEPVQGVGGEFEAQPQRAFDDNLPVKQVLVPHDAHLVAGGDPPIGADSASS</sequence>
<feature type="region of interest" description="Disordered" evidence="1">
    <location>
        <begin position="1"/>
        <end position="24"/>
    </location>
</feature>
<organism evidence="2 3">
    <name type="scientific">Streptomyces poonensis</name>
    <dbReference type="NCBI Taxonomy" id="68255"/>
    <lineage>
        <taxon>Bacteria</taxon>
        <taxon>Bacillati</taxon>
        <taxon>Actinomycetota</taxon>
        <taxon>Actinomycetes</taxon>
        <taxon>Kitasatosporales</taxon>
        <taxon>Streptomycetaceae</taxon>
        <taxon>Streptomyces</taxon>
    </lineage>
</organism>
<keyword evidence="3" id="KW-1185">Reference proteome</keyword>
<dbReference type="Proteomes" id="UP000622166">
    <property type="component" value="Unassembled WGS sequence"/>
</dbReference>
<evidence type="ECO:0000256" key="1">
    <source>
        <dbReference type="SAM" id="MobiDB-lite"/>
    </source>
</evidence>